<dbReference type="InterPro" id="IPR051019">
    <property type="entry name" value="VLCFA-Steroid_DH"/>
</dbReference>
<feature type="transmembrane region" description="Helical" evidence="5">
    <location>
        <begin position="12"/>
        <end position="38"/>
    </location>
</feature>
<evidence type="ECO:0000256" key="1">
    <source>
        <dbReference type="ARBA" id="ARBA00006484"/>
    </source>
</evidence>
<dbReference type="Gene3D" id="3.40.50.720">
    <property type="entry name" value="NAD(P)-binding Rossmann-like Domain"/>
    <property type="match status" value="1"/>
</dbReference>
<name>A0A5E4QF39_9NEOP</name>
<dbReference type="PIRSF" id="PIRSF000126">
    <property type="entry name" value="11-beta-HSD1"/>
    <property type="match status" value="1"/>
</dbReference>
<sequence length="314" mass="34659">MAFGSLEKLGLALLIGFVFYIVKCIVNLVYTFIIGPAINKVDFKSKGKWALVTGSTDGIGKEYARQIAAYGCDIVLVSRSMDKLKAVASEIENEFKVNTKIIQADFSEEGIYENIAKEISGLEIGTLVNNVGISYTYPEYFNEIPEWEKTVSSIVKANVVSVTRMTRIILPEMEKRGKGVIINIGSASSIIPSPLLSVYAATKAYVDKFTEGLEMEYSKKGLIVQCVLPGFVCSNMTKIRRSTLLAPTPKAFVKSALSLVGTTSHTTGYFPHAIFVNTVNTIYSTFNGFGVWLVTRSMENSRRKYLKKKQKSLA</sequence>
<evidence type="ECO:0000313" key="6">
    <source>
        <dbReference type="EMBL" id="VVC96096.1"/>
    </source>
</evidence>
<evidence type="ECO:0000256" key="3">
    <source>
        <dbReference type="ARBA" id="ARBA00023002"/>
    </source>
</evidence>
<dbReference type="CDD" id="cd05356">
    <property type="entry name" value="17beta-HSD1_like_SDR_c"/>
    <property type="match status" value="1"/>
</dbReference>
<dbReference type="PANTHER" id="PTHR43899">
    <property type="entry name" value="RH59310P"/>
    <property type="match status" value="1"/>
</dbReference>
<dbReference type="GO" id="GO:0005783">
    <property type="term" value="C:endoplasmic reticulum"/>
    <property type="evidence" value="ECO:0007669"/>
    <property type="project" value="TreeGrafter"/>
</dbReference>
<dbReference type="EMBL" id="FZQP02002559">
    <property type="protein sequence ID" value="VVC96096.1"/>
    <property type="molecule type" value="Genomic_DNA"/>
</dbReference>
<proteinExistence type="inferred from homology"/>
<dbReference type="InterPro" id="IPR036291">
    <property type="entry name" value="NAD(P)-bd_dom_sf"/>
</dbReference>
<dbReference type="PRINTS" id="PR00080">
    <property type="entry name" value="SDRFAMILY"/>
</dbReference>
<reference evidence="6 7" key="1">
    <citation type="submission" date="2017-07" db="EMBL/GenBank/DDBJ databases">
        <authorList>
            <person name="Talla V."/>
            <person name="Backstrom N."/>
        </authorList>
    </citation>
    <scope>NUCLEOTIDE SEQUENCE [LARGE SCALE GENOMIC DNA]</scope>
</reference>
<evidence type="ECO:0008006" key="8">
    <source>
        <dbReference type="Google" id="ProtNLM"/>
    </source>
</evidence>
<keyword evidence="5" id="KW-1133">Transmembrane helix</keyword>
<evidence type="ECO:0000313" key="7">
    <source>
        <dbReference type="Proteomes" id="UP000324832"/>
    </source>
</evidence>
<evidence type="ECO:0000256" key="4">
    <source>
        <dbReference type="RuleBase" id="RU000363"/>
    </source>
</evidence>
<dbReference type="PRINTS" id="PR00081">
    <property type="entry name" value="GDHRDH"/>
</dbReference>
<gene>
    <name evidence="6" type="ORF">LSINAPIS_LOCUS7665</name>
</gene>
<comment type="similarity">
    <text evidence="1 4">Belongs to the short-chain dehydrogenases/reductases (SDR) family.</text>
</comment>
<organism evidence="6 7">
    <name type="scientific">Leptidea sinapis</name>
    <dbReference type="NCBI Taxonomy" id="189913"/>
    <lineage>
        <taxon>Eukaryota</taxon>
        <taxon>Metazoa</taxon>
        <taxon>Ecdysozoa</taxon>
        <taxon>Arthropoda</taxon>
        <taxon>Hexapoda</taxon>
        <taxon>Insecta</taxon>
        <taxon>Pterygota</taxon>
        <taxon>Neoptera</taxon>
        <taxon>Endopterygota</taxon>
        <taxon>Lepidoptera</taxon>
        <taxon>Glossata</taxon>
        <taxon>Ditrysia</taxon>
        <taxon>Papilionoidea</taxon>
        <taxon>Pieridae</taxon>
        <taxon>Dismorphiinae</taxon>
        <taxon>Leptidea</taxon>
    </lineage>
</organism>
<keyword evidence="2" id="KW-0521">NADP</keyword>
<dbReference type="InterPro" id="IPR002347">
    <property type="entry name" value="SDR_fam"/>
</dbReference>
<dbReference type="Pfam" id="PF00106">
    <property type="entry name" value="adh_short"/>
    <property type="match status" value="1"/>
</dbReference>
<dbReference type="Proteomes" id="UP000324832">
    <property type="component" value="Unassembled WGS sequence"/>
</dbReference>
<dbReference type="FunFam" id="3.40.50.720:FF:000137">
    <property type="entry name" value="Hydroxysteroid (17-beta) dehydrogenase 3"/>
    <property type="match status" value="1"/>
</dbReference>
<dbReference type="PANTHER" id="PTHR43899:SF13">
    <property type="entry name" value="RH59310P"/>
    <property type="match status" value="1"/>
</dbReference>
<protein>
    <recommendedName>
        <fullName evidence="8">Steroid dehydrogenase</fullName>
    </recommendedName>
</protein>
<keyword evidence="5" id="KW-0812">Transmembrane</keyword>
<evidence type="ECO:0000256" key="2">
    <source>
        <dbReference type="ARBA" id="ARBA00022857"/>
    </source>
</evidence>
<keyword evidence="3" id="KW-0560">Oxidoreductase</keyword>
<keyword evidence="5" id="KW-0472">Membrane</keyword>
<dbReference type="AlphaFoldDB" id="A0A5E4QF39"/>
<keyword evidence="7" id="KW-1185">Reference proteome</keyword>
<evidence type="ECO:0000256" key="5">
    <source>
        <dbReference type="SAM" id="Phobius"/>
    </source>
</evidence>
<dbReference type="SUPFAM" id="SSF51735">
    <property type="entry name" value="NAD(P)-binding Rossmann-fold domains"/>
    <property type="match status" value="1"/>
</dbReference>
<dbReference type="GO" id="GO:0016491">
    <property type="term" value="F:oxidoreductase activity"/>
    <property type="evidence" value="ECO:0007669"/>
    <property type="project" value="UniProtKB-KW"/>
</dbReference>
<accession>A0A5E4QF39</accession>